<proteinExistence type="predicted"/>
<feature type="domain" description="Beta-lactamase-related" evidence="2">
    <location>
        <begin position="39"/>
        <end position="378"/>
    </location>
</feature>
<feature type="signal peptide" evidence="1">
    <location>
        <begin position="1"/>
        <end position="22"/>
    </location>
</feature>
<evidence type="ECO:0000313" key="4">
    <source>
        <dbReference type="Proteomes" id="UP001597510"/>
    </source>
</evidence>
<gene>
    <name evidence="3" type="ORF">ACFSR2_23025</name>
</gene>
<keyword evidence="1" id="KW-0732">Signal</keyword>
<dbReference type="InterPro" id="IPR001466">
    <property type="entry name" value="Beta-lactam-related"/>
</dbReference>
<dbReference type="PANTHER" id="PTHR46825">
    <property type="entry name" value="D-ALANYL-D-ALANINE-CARBOXYPEPTIDASE/ENDOPEPTIDASE AMPH"/>
    <property type="match status" value="1"/>
</dbReference>
<evidence type="ECO:0000313" key="3">
    <source>
        <dbReference type="EMBL" id="MFD2523792.1"/>
    </source>
</evidence>
<protein>
    <submittedName>
        <fullName evidence="3">Serine hydrolase domain-containing protein</fullName>
        <ecNumber evidence="3">3.-.-.-</ecNumber>
    </submittedName>
</protein>
<evidence type="ECO:0000256" key="1">
    <source>
        <dbReference type="SAM" id="SignalP"/>
    </source>
</evidence>
<dbReference type="InterPro" id="IPR050491">
    <property type="entry name" value="AmpC-like"/>
</dbReference>
<dbReference type="EMBL" id="JBHULC010000038">
    <property type="protein sequence ID" value="MFD2523792.1"/>
    <property type="molecule type" value="Genomic_DNA"/>
</dbReference>
<comment type="caution">
    <text evidence="3">The sequence shown here is derived from an EMBL/GenBank/DDBJ whole genome shotgun (WGS) entry which is preliminary data.</text>
</comment>
<accession>A0ABW5JCL0</accession>
<organism evidence="3 4">
    <name type="scientific">Emticicia soli</name>
    <dbReference type="NCBI Taxonomy" id="2027878"/>
    <lineage>
        <taxon>Bacteria</taxon>
        <taxon>Pseudomonadati</taxon>
        <taxon>Bacteroidota</taxon>
        <taxon>Cytophagia</taxon>
        <taxon>Cytophagales</taxon>
        <taxon>Leadbetterellaceae</taxon>
        <taxon>Emticicia</taxon>
    </lineage>
</organism>
<feature type="chain" id="PRO_5045694311" evidence="1">
    <location>
        <begin position="23"/>
        <end position="401"/>
    </location>
</feature>
<keyword evidence="3" id="KW-0378">Hydrolase</keyword>
<keyword evidence="4" id="KW-1185">Reference proteome</keyword>
<reference evidence="4" key="1">
    <citation type="journal article" date="2019" name="Int. J. Syst. Evol. Microbiol.">
        <title>The Global Catalogue of Microorganisms (GCM) 10K type strain sequencing project: providing services to taxonomists for standard genome sequencing and annotation.</title>
        <authorList>
            <consortium name="The Broad Institute Genomics Platform"/>
            <consortium name="The Broad Institute Genome Sequencing Center for Infectious Disease"/>
            <person name="Wu L."/>
            <person name="Ma J."/>
        </authorList>
    </citation>
    <scope>NUCLEOTIDE SEQUENCE [LARGE SCALE GENOMIC DNA]</scope>
    <source>
        <strain evidence="4">KCTC 52344</strain>
    </source>
</reference>
<dbReference type="GO" id="GO:0016787">
    <property type="term" value="F:hydrolase activity"/>
    <property type="evidence" value="ECO:0007669"/>
    <property type="project" value="UniProtKB-KW"/>
</dbReference>
<dbReference type="PANTHER" id="PTHR46825:SF9">
    <property type="entry name" value="BETA-LACTAMASE-RELATED DOMAIN-CONTAINING PROTEIN"/>
    <property type="match status" value="1"/>
</dbReference>
<evidence type="ECO:0000259" key="2">
    <source>
        <dbReference type="Pfam" id="PF00144"/>
    </source>
</evidence>
<name>A0ABW5JCL0_9BACT</name>
<dbReference type="EC" id="3.-.-.-" evidence="3"/>
<dbReference type="SUPFAM" id="SSF56601">
    <property type="entry name" value="beta-lactamase/transpeptidase-like"/>
    <property type="match status" value="1"/>
</dbReference>
<dbReference type="InterPro" id="IPR012338">
    <property type="entry name" value="Beta-lactam/transpept-like"/>
</dbReference>
<dbReference type="Pfam" id="PF00144">
    <property type="entry name" value="Beta-lactamase"/>
    <property type="match status" value="1"/>
</dbReference>
<dbReference type="Gene3D" id="3.40.710.10">
    <property type="entry name" value="DD-peptidase/beta-lactamase superfamily"/>
    <property type="match status" value="1"/>
</dbReference>
<sequence>MKTLITIVALCVITTYALKANAQSINPTVETITKPLDVFIEEKLKESGMVGLGAAIIVNKEVVWIKGYGYADKEAGKPFTPNTIMNIGSISKTFTGVALMRAVEENKLSLDEDINKYLPFKVVNPYFPDEKITLRQLAIHTSGITDAYPTYDSVYHYGGDSPVQLGDFLKNYFEPTGKFYSKENFLNHKPGTYREYSNIGAALAGYIVEIATGKKLNVYTKQQILKPLKMNSTGWFFADINLYNHSKLYEKQNDIIKNIELYGEITYPDGGVRTSVADLSKFFIALLNEGEYKKTRILKKASVNEMLRFHYTVDDKPDNVKLNEKNAGIFWSTKLNTTRIGHGGSDPGIKTEMLSDLSKDVAVILFTNTALPNKDMNKYFYGIYDELHKTGEKLKQAKAKP</sequence>
<dbReference type="Proteomes" id="UP001597510">
    <property type="component" value="Unassembled WGS sequence"/>
</dbReference>
<dbReference type="RefSeq" id="WP_340234068.1">
    <property type="nucleotide sequence ID" value="NZ_JBBEWC010000001.1"/>
</dbReference>